<proteinExistence type="predicted"/>
<organism evidence="8 9">
    <name type="scientific">Allocatelliglobosispora scoriae</name>
    <dbReference type="NCBI Taxonomy" id="643052"/>
    <lineage>
        <taxon>Bacteria</taxon>
        <taxon>Bacillati</taxon>
        <taxon>Actinomycetota</taxon>
        <taxon>Actinomycetes</taxon>
        <taxon>Micromonosporales</taxon>
        <taxon>Micromonosporaceae</taxon>
        <taxon>Allocatelliglobosispora</taxon>
    </lineage>
</organism>
<evidence type="ECO:0000313" key="8">
    <source>
        <dbReference type="EMBL" id="MBB5869966.1"/>
    </source>
</evidence>
<comment type="subcellular location">
    <subcellularLocation>
        <location evidence="1">Cell membrane</location>
        <topology evidence="1">Single-pass membrane protein</topology>
    </subcellularLocation>
</comment>
<dbReference type="PANTHER" id="PTHR33885">
    <property type="entry name" value="PHAGE SHOCK PROTEIN C"/>
    <property type="match status" value="1"/>
</dbReference>
<comment type="caution">
    <text evidence="8">The sequence shown here is derived from an EMBL/GenBank/DDBJ whole genome shotgun (WGS) entry which is preliminary data.</text>
</comment>
<keyword evidence="2" id="KW-1003">Cell membrane</keyword>
<evidence type="ECO:0000313" key="9">
    <source>
        <dbReference type="Proteomes" id="UP000587527"/>
    </source>
</evidence>
<evidence type="ECO:0000256" key="2">
    <source>
        <dbReference type="ARBA" id="ARBA00022475"/>
    </source>
</evidence>
<accession>A0A841BRF5</accession>
<name>A0A841BRF5_9ACTN</name>
<reference evidence="8 9" key="1">
    <citation type="submission" date="2020-08" db="EMBL/GenBank/DDBJ databases">
        <title>Sequencing the genomes of 1000 actinobacteria strains.</title>
        <authorList>
            <person name="Klenk H.-P."/>
        </authorList>
    </citation>
    <scope>NUCLEOTIDE SEQUENCE [LARGE SCALE GENOMIC DNA]</scope>
    <source>
        <strain evidence="8 9">DSM 45362</strain>
    </source>
</reference>
<dbReference type="GO" id="GO:0005886">
    <property type="term" value="C:plasma membrane"/>
    <property type="evidence" value="ECO:0007669"/>
    <property type="project" value="UniProtKB-SubCell"/>
</dbReference>
<evidence type="ECO:0000256" key="3">
    <source>
        <dbReference type="ARBA" id="ARBA00022692"/>
    </source>
</evidence>
<feature type="transmembrane region" description="Helical" evidence="6">
    <location>
        <begin position="33"/>
        <end position="56"/>
    </location>
</feature>
<evidence type="ECO:0000259" key="7">
    <source>
        <dbReference type="Pfam" id="PF04024"/>
    </source>
</evidence>
<dbReference type="InterPro" id="IPR007168">
    <property type="entry name" value="Phageshock_PspC_N"/>
</dbReference>
<dbReference type="InterPro" id="IPR052027">
    <property type="entry name" value="PspC"/>
</dbReference>
<dbReference type="Pfam" id="PF04024">
    <property type="entry name" value="PspC"/>
    <property type="match status" value="1"/>
</dbReference>
<keyword evidence="5 6" id="KW-0472">Membrane</keyword>
<keyword evidence="9" id="KW-1185">Reference proteome</keyword>
<gene>
    <name evidence="8" type="ORF">F4553_003345</name>
</gene>
<evidence type="ECO:0000256" key="4">
    <source>
        <dbReference type="ARBA" id="ARBA00022989"/>
    </source>
</evidence>
<evidence type="ECO:0000256" key="5">
    <source>
        <dbReference type="ARBA" id="ARBA00023136"/>
    </source>
</evidence>
<keyword evidence="3 6" id="KW-0812">Transmembrane</keyword>
<dbReference type="EMBL" id="JACHMN010000002">
    <property type="protein sequence ID" value="MBB5869966.1"/>
    <property type="molecule type" value="Genomic_DNA"/>
</dbReference>
<dbReference type="Proteomes" id="UP000587527">
    <property type="component" value="Unassembled WGS sequence"/>
</dbReference>
<dbReference type="PANTHER" id="PTHR33885:SF3">
    <property type="entry name" value="PHAGE SHOCK PROTEIN C"/>
    <property type="match status" value="1"/>
</dbReference>
<dbReference type="AlphaFoldDB" id="A0A841BRF5"/>
<sequence>MTNLNRPINGRMIAGVCAGLAQRFGWSPGLVRLLFVLSCLLPGPQVVIYLALWIIVPSETKVISGYGTH</sequence>
<evidence type="ECO:0000256" key="6">
    <source>
        <dbReference type="SAM" id="Phobius"/>
    </source>
</evidence>
<feature type="domain" description="Phage shock protein PspC N-terminal" evidence="7">
    <location>
        <begin position="4"/>
        <end position="59"/>
    </location>
</feature>
<keyword evidence="4 6" id="KW-1133">Transmembrane helix</keyword>
<dbReference type="RefSeq" id="WP_184837000.1">
    <property type="nucleotide sequence ID" value="NZ_JACHMN010000002.1"/>
</dbReference>
<protein>
    <submittedName>
        <fullName evidence="8">Phage shock protein C</fullName>
    </submittedName>
</protein>
<evidence type="ECO:0000256" key="1">
    <source>
        <dbReference type="ARBA" id="ARBA00004162"/>
    </source>
</evidence>